<feature type="compositionally biased region" description="Basic and acidic residues" evidence="1">
    <location>
        <begin position="27"/>
        <end position="81"/>
    </location>
</feature>
<dbReference type="AlphaFoldDB" id="A0A9X2FHI6"/>
<gene>
    <name evidence="3" type="ORF">NG895_19625</name>
</gene>
<feature type="signal peptide" evidence="2">
    <location>
        <begin position="1"/>
        <end position="18"/>
    </location>
</feature>
<feature type="chain" id="PRO_5040985900" description="Outer membrane protein with beta-barrel domain" evidence="2">
    <location>
        <begin position="19"/>
        <end position="339"/>
    </location>
</feature>
<name>A0A9X2FHI6_9BACT</name>
<protein>
    <recommendedName>
        <fullName evidence="5">Outer membrane protein with beta-barrel domain</fullName>
    </recommendedName>
</protein>
<evidence type="ECO:0000313" key="4">
    <source>
        <dbReference type="Proteomes" id="UP001155241"/>
    </source>
</evidence>
<evidence type="ECO:0000313" key="3">
    <source>
        <dbReference type="EMBL" id="MCO6046116.1"/>
    </source>
</evidence>
<evidence type="ECO:0000256" key="1">
    <source>
        <dbReference type="SAM" id="MobiDB-lite"/>
    </source>
</evidence>
<keyword evidence="2" id="KW-0732">Signal</keyword>
<dbReference type="Proteomes" id="UP001155241">
    <property type="component" value="Unassembled WGS sequence"/>
</dbReference>
<feature type="region of interest" description="Disordered" evidence="1">
    <location>
        <begin position="24"/>
        <end position="86"/>
    </location>
</feature>
<sequence>MRALALLCLVCLTFTSHAATAGTLSRARGEVRREAKPKASKSSTRDRDEDDKPQKTNKDDRPRGRLSQARREVRRHDDNHRGHGGGGHYACPPRFVPSCGPAGFFSFHSCAPPPVVETYVIQEPVVVTQPAIVEEVPVYVESVGPTCTERLCRQFAPYPYALGADGFMLTTTPGCGHGWSGRIQVEGGSDFDAIDRTGLSFLIEGQGGLGIDFDWDSYSEDLPGGGQDEVHVGEFDVLYRFAETDQTLLRAGLGAAWFGDRYDTDFGINFTLKADFAPCDPVVLSGEIDLGTLGDAEHLHLSGTAGVMLNRCEIYGGYDYRRIGEVEIQGPMVGLRFWF</sequence>
<dbReference type="RefSeq" id="WP_252854226.1">
    <property type="nucleotide sequence ID" value="NZ_JAMXLR010000065.1"/>
</dbReference>
<evidence type="ECO:0000256" key="2">
    <source>
        <dbReference type="SAM" id="SignalP"/>
    </source>
</evidence>
<organism evidence="3 4">
    <name type="scientific">Aeoliella straminimaris</name>
    <dbReference type="NCBI Taxonomy" id="2954799"/>
    <lineage>
        <taxon>Bacteria</taxon>
        <taxon>Pseudomonadati</taxon>
        <taxon>Planctomycetota</taxon>
        <taxon>Planctomycetia</taxon>
        <taxon>Pirellulales</taxon>
        <taxon>Lacipirellulaceae</taxon>
        <taxon>Aeoliella</taxon>
    </lineage>
</organism>
<evidence type="ECO:0008006" key="5">
    <source>
        <dbReference type="Google" id="ProtNLM"/>
    </source>
</evidence>
<keyword evidence="4" id="KW-1185">Reference proteome</keyword>
<comment type="caution">
    <text evidence="3">The sequence shown here is derived from an EMBL/GenBank/DDBJ whole genome shotgun (WGS) entry which is preliminary data.</text>
</comment>
<proteinExistence type="predicted"/>
<reference evidence="3" key="1">
    <citation type="submission" date="2022-06" db="EMBL/GenBank/DDBJ databases">
        <title>Aeoliella straminimaris, a novel planctomycete from sediments.</title>
        <authorList>
            <person name="Vitorino I.R."/>
            <person name="Lage O.M."/>
        </authorList>
    </citation>
    <scope>NUCLEOTIDE SEQUENCE</scope>
    <source>
        <strain evidence="3">ICT_H6.2</strain>
    </source>
</reference>
<dbReference type="EMBL" id="JAMXLR010000065">
    <property type="protein sequence ID" value="MCO6046116.1"/>
    <property type="molecule type" value="Genomic_DNA"/>
</dbReference>
<accession>A0A9X2FHI6</accession>